<gene>
    <name evidence="1" type="ORF">Sradi_5247000</name>
</gene>
<accession>A0AAW2LNC3</accession>
<organism evidence="1">
    <name type="scientific">Sesamum radiatum</name>
    <name type="common">Black benniseed</name>
    <dbReference type="NCBI Taxonomy" id="300843"/>
    <lineage>
        <taxon>Eukaryota</taxon>
        <taxon>Viridiplantae</taxon>
        <taxon>Streptophyta</taxon>
        <taxon>Embryophyta</taxon>
        <taxon>Tracheophyta</taxon>
        <taxon>Spermatophyta</taxon>
        <taxon>Magnoliopsida</taxon>
        <taxon>eudicotyledons</taxon>
        <taxon>Gunneridae</taxon>
        <taxon>Pentapetalae</taxon>
        <taxon>asterids</taxon>
        <taxon>lamiids</taxon>
        <taxon>Lamiales</taxon>
        <taxon>Pedaliaceae</taxon>
        <taxon>Sesamum</taxon>
    </lineage>
</organism>
<sequence length="154" mass="17105">MLHGVLRQKYFPYSNFFEAGLSSTPSFTWRSLLAMQNLLVACLHSKVSDGQAIPNSDLIKVEFHPLDASCILGVALHTEERDTLVWHYDKHGRLSGGSAYQVAKMLGGEVGASGTLQTWRFIWKSKAQPKVLLFASKAARDALPTLTAWGPWKM</sequence>
<comment type="caution">
    <text evidence="1">The sequence shown here is derived from an EMBL/GenBank/DDBJ whole genome shotgun (WGS) entry which is preliminary data.</text>
</comment>
<evidence type="ECO:0000313" key="1">
    <source>
        <dbReference type="EMBL" id="KAL0319855.1"/>
    </source>
</evidence>
<dbReference type="AlphaFoldDB" id="A0AAW2LNC3"/>
<protein>
    <submittedName>
        <fullName evidence="1">Uncharacterized protein</fullName>
    </submittedName>
</protein>
<proteinExistence type="predicted"/>
<reference evidence="1" key="1">
    <citation type="submission" date="2020-06" db="EMBL/GenBank/DDBJ databases">
        <authorList>
            <person name="Li T."/>
            <person name="Hu X."/>
            <person name="Zhang T."/>
            <person name="Song X."/>
            <person name="Zhang H."/>
            <person name="Dai N."/>
            <person name="Sheng W."/>
            <person name="Hou X."/>
            <person name="Wei L."/>
        </authorList>
    </citation>
    <scope>NUCLEOTIDE SEQUENCE</scope>
    <source>
        <strain evidence="1">G02</strain>
        <tissue evidence="1">Leaf</tissue>
    </source>
</reference>
<dbReference type="EMBL" id="JACGWJ010000024">
    <property type="protein sequence ID" value="KAL0319855.1"/>
    <property type="molecule type" value="Genomic_DNA"/>
</dbReference>
<reference evidence="1" key="2">
    <citation type="journal article" date="2024" name="Plant">
        <title>Genomic evolution and insights into agronomic trait innovations of Sesamum species.</title>
        <authorList>
            <person name="Miao H."/>
            <person name="Wang L."/>
            <person name="Qu L."/>
            <person name="Liu H."/>
            <person name="Sun Y."/>
            <person name="Le M."/>
            <person name="Wang Q."/>
            <person name="Wei S."/>
            <person name="Zheng Y."/>
            <person name="Lin W."/>
            <person name="Duan Y."/>
            <person name="Cao H."/>
            <person name="Xiong S."/>
            <person name="Wang X."/>
            <person name="Wei L."/>
            <person name="Li C."/>
            <person name="Ma Q."/>
            <person name="Ju M."/>
            <person name="Zhao R."/>
            <person name="Li G."/>
            <person name="Mu C."/>
            <person name="Tian Q."/>
            <person name="Mei H."/>
            <person name="Zhang T."/>
            <person name="Gao T."/>
            <person name="Zhang H."/>
        </authorList>
    </citation>
    <scope>NUCLEOTIDE SEQUENCE</scope>
    <source>
        <strain evidence="1">G02</strain>
    </source>
</reference>
<name>A0AAW2LNC3_SESRA</name>